<organism evidence="1 2">
    <name type="scientific">Kipferlia bialata</name>
    <dbReference type="NCBI Taxonomy" id="797122"/>
    <lineage>
        <taxon>Eukaryota</taxon>
        <taxon>Metamonada</taxon>
        <taxon>Carpediemonas-like organisms</taxon>
        <taxon>Kipferlia</taxon>
    </lineage>
</organism>
<feature type="non-terminal residue" evidence="1">
    <location>
        <position position="130"/>
    </location>
</feature>
<protein>
    <submittedName>
        <fullName evidence="1">Uncharacterized protein</fullName>
    </submittedName>
</protein>
<comment type="caution">
    <text evidence="1">The sequence shown here is derived from an EMBL/GenBank/DDBJ whole genome shotgun (WGS) entry which is preliminary data.</text>
</comment>
<reference evidence="1 2" key="1">
    <citation type="journal article" date="2018" name="PLoS ONE">
        <title>The draft genome of Kipferlia bialata reveals reductive genome evolution in fornicate parasites.</title>
        <authorList>
            <person name="Tanifuji G."/>
            <person name="Takabayashi S."/>
            <person name="Kume K."/>
            <person name="Takagi M."/>
            <person name="Nakayama T."/>
            <person name="Kamikawa R."/>
            <person name="Inagaki Y."/>
            <person name="Hashimoto T."/>
        </authorList>
    </citation>
    <scope>NUCLEOTIDE SEQUENCE [LARGE SCALE GENOMIC DNA]</scope>
    <source>
        <strain evidence="1">NY0173</strain>
    </source>
</reference>
<proteinExistence type="predicted"/>
<dbReference type="AlphaFoldDB" id="A0A9K3D7I9"/>
<evidence type="ECO:0000313" key="2">
    <source>
        <dbReference type="Proteomes" id="UP000265618"/>
    </source>
</evidence>
<dbReference type="EMBL" id="BDIP01006084">
    <property type="protein sequence ID" value="GIQ90361.1"/>
    <property type="molecule type" value="Genomic_DNA"/>
</dbReference>
<dbReference type="Proteomes" id="UP000265618">
    <property type="component" value="Unassembled WGS sequence"/>
</dbReference>
<keyword evidence="2" id="KW-1185">Reference proteome</keyword>
<accession>A0A9K3D7I9</accession>
<evidence type="ECO:0000313" key="1">
    <source>
        <dbReference type="EMBL" id="GIQ90361.1"/>
    </source>
</evidence>
<gene>
    <name evidence="1" type="ORF">KIPB_013129</name>
</gene>
<name>A0A9K3D7I9_9EUKA</name>
<sequence length="130" mass="14030">MSPPPSDVADMSFVDVLAADNGASGAHASGSTQSWLSRISFSFVSRIVYAAKRNGKLDVEDTSPAPSKYECRATSEALAHNMNYTDKDGNPAQRSMFKALLMHYKGDQAIGAPATLLQYVFQFCTPFVVS</sequence>